<reference evidence="3" key="1">
    <citation type="journal article" date="2015" name="PLoS Genet.">
        <title>The dynamic genome and transcriptome of the human fungal pathogen Blastomyces and close relative Emmonsia.</title>
        <authorList>
            <person name="Munoz J.F."/>
            <person name="Gauthier G.M."/>
            <person name="Desjardins C.A."/>
            <person name="Gallo J.E."/>
            <person name="Holder J."/>
            <person name="Sullivan T.D."/>
            <person name="Marty A.J."/>
            <person name="Carmen J.C."/>
            <person name="Chen Z."/>
            <person name="Ding L."/>
            <person name="Gujja S."/>
            <person name="Magrini V."/>
            <person name="Misas E."/>
            <person name="Mitreva M."/>
            <person name="Priest M."/>
            <person name="Saif S."/>
            <person name="Whiston E.A."/>
            <person name="Young S."/>
            <person name="Zeng Q."/>
            <person name="Goldman W.E."/>
            <person name="Mardis E.R."/>
            <person name="Taylor J.W."/>
            <person name="McEwen J.G."/>
            <person name="Clay O.K."/>
            <person name="Klein B.S."/>
            <person name="Cuomo C.A."/>
        </authorList>
    </citation>
    <scope>NUCLEOTIDE SEQUENCE [LARGE SCALE GENOMIC DNA]</scope>
    <source>
        <strain evidence="3">UAMH 3008</strain>
    </source>
</reference>
<evidence type="ECO:0000313" key="3">
    <source>
        <dbReference type="Proteomes" id="UP000034164"/>
    </source>
</evidence>
<dbReference type="VEuPathDB" id="FungiDB:EMCG_08053"/>
<organism evidence="2 3">
    <name type="scientific">[Emmonsia] crescens</name>
    <dbReference type="NCBI Taxonomy" id="73230"/>
    <lineage>
        <taxon>Eukaryota</taxon>
        <taxon>Fungi</taxon>
        <taxon>Dikarya</taxon>
        <taxon>Ascomycota</taxon>
        <taxon>Pezizomycotina</taxon>
        <taxon>Eurotiomycetes</taxon>
        <taxon>Eurotiomycetidae</taxon>
        <taxon>Onygenales</taxon>
        <taxon>Ajellomycetaceae</taxon>
        <taxon>Emergomyces</taxon>
    </lineage>
</organism>
<evidence type="ECO:0000313" key="2">
    <source>
        <dbReference type="EMBL" id="KKZ66227.1"/>
    </source>
</evidence>
<name>A0A0G2I6G5_9EURO</name>
<feature type="region of interest" description="Disordered" evidence="1">
    <location>
        <begin position="1"/>
        <end position="37"/>
    </location>
</feature>
<accession>A0A0G2I6G5</accession>
<dbReference type="OrthoDB" id="2103397at2759"/>
<protein>
    <submittedName>
        <fullName evidence="2">Uncharacterized protein</fullName>
    </submittedName>
</protein>
<evidence type="ECO:0000256" key="1">
    <source>
        <dbReference type="SAM" id="MobiDB-lite"/>
    </source>
</evidence>
<gene>
    <name evidence="2" type="ORF">EMCG_08053</name>
</gene>
<dbReference type="AlphaFoldDB" id="A0A0G2I6G5"/>
<feature type="compositionally biased region" description="Polar residues" evidence="1">
    <location>
        <begin position="1"/>
        <end position="10"/>
    </location>
</feature>
<sequence length="232" mass="26004">MPRLTTPSRTLSEEAKSQGSSPARSAPSHKRKQPAMHRYQQALSCAKEFLETNPDIIPPAYKGDFQIATDAGEILRGFKGLKAEPRTLHASFIGQQHINDVAVFFGLDREYHPMSAKAFSLTFIDDLVLFDIRERWQEEFTARNICLIGEHPLPAQSLSSQRVPRIADCVLGYEPPMPTLPRTIESISILIEAKTGSFGRLDKLSHISRLLSSIAAVSCLEDHQHHLWYDLG</sequence>
<dbReference type="EMBL" id="LCZI01000505">
    <property type="protein sequence ID" value="KKZ66227.1"/>
    <property type="molecule type" value="Genomic_DNA"/>
</dbReference>
<comment type="caution">
    <text evidence="2">The sequence shown here is derived from an EMBL/GenBank/DDBJ whole genome shotgun (WGS) entry which is preliminary data.</text>
</comment>
<proteinExistence type="predicted"/>
<dbReference type="Proteomes" id="UP000034164">
    <property type="component" value="Unassembled WGS sequence"/>
</dbReference>